<accession>A0A5A7MV64</accession>
<feature type="region of interest" description="Disordered" evidence="1">
    <location>
        <begin position="134"/>
        <end position="154"/>
    </location>
</feature>
<feature type="compositionally biased region" description="Basic residues" evidence="1">
    <location>
        <begin position="141"/>
        <end position="154"/>
    </location>
</feature>
<feature type="domain" description="TraK N-terminal" evidence="3">
    <location>
        <begin position="42"/>
        <end position="129"/>
    </location>
</feature>
<evidence type="ECO:0000256" key="2">
    <source>
        <dbReference type="SAM" id="SignalP"/>
    </source>
</evidence>
<evidence type="ECO:0000313" key="4">
    <source>
        <dbReference type="EMBL" id="GEQ99213.1"/>
    </source>
</evidence>
<dbReference type="Proteomes" id="UP000322084">
    <property type="component" value="Unassembled WGS sequence"/>
</dbReference>
<dbReference type="Pfam" id="PF06586">
    <property type="entry name" value="TraK_N"/>
    <property type="match status" value="1"/>
</dbReference>
<name>A0A5A7MV64_9PROT</name>
<organism evidence="4 5">
    <name type="scientific">Iodidimonas gelatinilytica</name>
    <dbReference type="NCBI Taxonomy" id="1236966"/>
    <lineage>
        <taxon>Bacteria</taxon>
        <taxon>Pseudomonadati</taxon>
        <taxon>Pseudomonadota</taxon>
        <taxon>Alphaproteobacteria</taxon>
        <taxon>Iodidimonadales</taxon>
        <taxon>Iodidimonadaceae</taxon>
        <taxon>Iodidimonas</taxon>
    </lineage>
</organism>
<feature type="chain" id="PRO_5023097150" description="TraK N-terminal domain-containing protein" evidence="2">
    <location>
        <begin position="30"/>
        <end position="154"/>
    </location>
</feature>
<evidence type="ECO:0000256" key="1">
    <source>
        <dbReference type="SAM" id="MobiDB-lite"/>
    </source>
</evidence>
<sequence length="154" mass="16352">MSNQARITLLPMTVAVTVAATFTGLVAMAAPASALQIKQGVDGAQVTATVSAGEISRIALTQDRIRMVNGDPDVDITHDEVSGDIYIKPTVAPLVKPLNLFIATEKGFTYQLLLVPENVPSEQILIRNADALAGSAEARPGKRKRRSTPRSSKS</sequence>
<comment type="caution">
    <text evidence="4">The sequence shown here is derived from an EMBL/GenBank/DDBJ whole genome shotgun (WGS) entry which is preliminary data.</text>
</comment>
<dbReference type="InterPro" id="IPR010563">
    <property type="entry name" value="TraK_N"/>
</dbReference>
<evidence type="ECO:0000259" key="3">
    <source>
        <dbReference type="Pfam" id="PF06586"/>
    </source>
</evidence>
<dbReference type="EMBL" id="BKCL01000014">
    <property type="protein sequence ID" value="GEQ99213.1"/>
    <property type="molecule type" value="Genomic_DNA"/>
</dbReference>
<dbReference type="AlphaFoldDB" id="A0A5A7MV64"/>
<gene>
    <name evidence="4" type="ORF">JCM17844_28500</name>
</gene>
<protein>
    <recommendedName>
        <fullName evidence="3">TraK N-terminal domain-containing protein</fullName>
    </recommendedName>
</protein>
<keyword evidence="2" id="KW-0732">Signal</keyword>
<feature type="signal peptide" evidence="2">
    <location>
        <begin position="1"/>
        <end position="29"/>
    </location>
</feature>
<proteinExistence type="predicted"/>
<evidence type="ECO:0000313" key="5">
    <source>
        <dbReference type="Proteomes" id="UP000322084"/>
    </source>
</evidence>
<reference evidence="4 5" key="1">
    <citation type="submission" date="2019-09" db="EMBL/GenBank/DDBJ databases">
        <title>NBRP : Genome information of microbial organism related human and environment.</title>
        <authorList>
            <person name="Hattori M."/>
            <person name="Oshima K."/>
            <person name="Inaba H."/>
            <person name="Suda W."/>
            <person name="Sakamoto M."/>
            <person name="Iino T."/>
            <person name="Kitahara M."/>
            <person name="Oshida Y."/>
            <person name="Iida T."/>
            <person name="Kudo T."/>
            <person name="Itoh T."/>
            <person name="Ohkuma M."/>
        </authorList>
    </citation>
    <scope>NUCLEOTIDE SEQUENCE [LARGE SCALE GENOMIC DNA]</scope>
    <source>
        <strain evidence="4 5">Hi-2</strain>
    </source>
</reference>